<protein>
    <submittedName>
        <fullName evidence="1">Uncharacterized protein</fullName>
    </submittedName>
</protein>
<sequence length="185" mass="20044">MRMPFVCQAFVDGSRQKLVPGTVDPLCHFEQTPITGLAQISLTTSVGPLGYKRFNFGPLPPSSLQPSFSSATSILKLQTVPFLRLSTFYKSHLDFKVGGRQKAPPTSHFSIIKSATLRRPYHTPTSTCVVRRAPVRSSPSLIGRPCVLPLPPPRARSGPVAVELPLPFPSAAASHPITSNFACRP</sequence>
<proteinExistence type="predicted"/>
<dbReference type="AlphaFoldDB" id="A0A8A1ME04"/>
<name>A0A8A1ME04_AJECA</name>
<reference evidence="1" key="1">
    <citation type="submission" date="2021-01" db="EMBL/GenBank/DDBJ databases">
        <title>Chromosome-level genome assembly of a human fungal pathogen reveals clustering of transcriptionally co-regulated genes.</title>
        <authorList>
            <person name="Voorhies M."/>
            <person name="Cohen S."/>
            <person name="Shea T.P."/>
            <person name="Petrus S."/>
            <person name="Munoz J.F."/>
            <person name="Poplawski S."/>
            <person name="Goldman W.E."/>
            <person name="Michael T."/>
            <person name="Cuomo C.A."/>
            <person name="Sil A."/>
            <person name="Beyhan S."/>
        </authorList>
    </citation>
    <scope>NUCLEOTIDE SEQUENCE</scope>
    <source>
        <strain evidence="1">WU24</strain>
    </source>
</reference>
<gene>
    <name evidence="1" type="ORF">I7I51_04555</name>
</gene>
<accession>A0A8A1ME04</accession>
<dbReference type="EMBL" id="CP069111">
    <property type="protein sequence ID" value="QSS62377.1"/>
    <property type="molecule type" value="Genomic_DNA"/>
</dbReference>
<evidence type="ECO:0000313" key="1">
    <source>
        <dbReference type="EMBL" id="QSS62377.1"/>
    </source>
</evidence>
<evidence type="ECO:0000313" key="2">
    <source>
        <dbReference type="Proteomes" id="UP000663671"/>
    </source>
</evidence>
<dbReference type="VEuPathDB" id="FungiDB:I7I51_04555"/>
<dbReference type="Proteomes" id="UP000663671">
    <property type="component" value="Chromosome 5"/>
</dbReference>
<organism evidence="1 2">
    <name type="scientific">Ajellomyces capsulatus</name>
    <name type="common">Darling's disease fungus</name>
    <name type="synonym">Histoplasma capsulatum</name>
    <dbReference type="NCBI Taxonomy" id="5037"/>
    <lineage>
        <taxon>Eukaryota</taxon>
        <taxon>Fungi</taxon>
        <taxon>Dikarya</taxon>
        <taxon>Ascomycota</taxon>
        <taxon>Pezizomycotina</taxon>
        <taxon>Eurotiomycetes</taxon>
        <taxon>Eurotiomycetidae</taxon>
        <taxon>Onygenales</taxon>
        <taxon>Ajellomycetaceae</taxon>
        <taxon>Histoplasma</taxon>
    </lineage>
</organism>